<gene>
    <name evidence="1" type="ORF">EX895_001840</name>
</gene>
<dbReference type="EMBL" id="SRRM01000005">
    <property type="protein sequence ID" value="TKY89309.1"/>
    <property type="molecule type" value="Genomic_DNA"/>
</dbReference>
<dbReference type="PANTHER" id="PTHR36142:SF2">
    <property type="entry name" value="METALLO-HYDROLASE_OXIDOREDUCTASE SUPERFAMILY PROTEIN"/>
    <property type="match status" value="1"/>
</dbReference>
<dbReference type="GeneID" id="40724735"/>
<accession>A0A4V6EVX1</accession>
<organism evidence="1 2">
    <name type="scientific">Sporisorium graminicola</name>
    <dbReference type="NCBI Taxonomy" id="280036"/>
    <lineage>
        <taxon>Eukaryota</taxon>
        <taxon>Fungi</taxon>
        <taxon>Dikarya</taxon>
        <taxon>Basidiomycota</taxon>
        <taxon>Ustilaginomycotina</taxon>
        <taxon>Ustilaginomycetes</taxon>
        <taxon>Ustilaginales</taxon>
        <taxon>Ustilaginaceae</taxon>
        <taxon>Sporisorium</taxon>
    </lineage>
</organism>
<dbReference type="OrthoDB" id="9971601at2759"/>
<sequence>MAAVQLHKLNGDTSWLLRLPTMSSKSPSQDARYYNLVLDPWLDATPQIDGSPLFSRQTRTEPATFASIAQLDQWLHSQSQGSEKLDAIVFSHPFTDHLHPETITDANSIAVLQRVTILTTDDSFSALRSLHVDLDRSKVVNLSSVATRQDADQDGTLPVGISIQHLPARDWALSPAWTKLHGAILVSCRTAAHPVHIVYSPHGITPTSLPDTFKQARQELEKRILIHSFDRQALPLIGVVACGFPNVLGLLPTFKPDLVLATHDEHKRAEGIVGRLISRKSFSLQHAQQLLEEQYPQQAQRCLLKQLAPGESVHID</sequence>
<dbReference type="KEGG" id="sgra:EX895_001840"/>
<protein>
    <recommendedName>
        <fullName evidence="3">Metallo-beta-lactamase domain-containing protein</fullName>
    </recommendedName>
</protein>
<comment type="caution">
    <text evidence="1">The sequence shown here is derived from an EMBL/GenBank/DDBJ whole genome shotgun (WGS) entry which is preliminary data.</text>
</comment>
<name>A0A4V6EVX1_9BASI</name>
<reference evidence="1 2" key="1">
    <citation type="submission" date="2019-05" db="EMBL/GenBank/DDBJ databases">
        <title>Sporisorium graminicola CBS 10092 draft sequencing and annotation.</title>
        <authorList>
            <person name="Solano-Gonzalez S."/>
            <person name="Caddick M.X."/>
            <person name="Darby A."/>
        </authorList>
    </citation>
    <scope>NUCLEOTIDE SEQUENCE [LARGE SCALE GENOMIC DNA]</scope>
    <source>
        <strain evidence="1 2">CBS 10092</strain>
    </source>
</reference>
<dbReference type="Proteomes" id="UP000306050">
    <property type="component" value="Chromosome SGRAM_12"/>
</dbReference>
<dbReference type="Gene3D" id="3.60.15.10">
    <property type="entry name" value="Ribonuclease Z/Hydroxyacylglutathione hydrolase-like"/>
    <property type="match status" value="1"/>
</dbReference>
<evidence type="ECO:0008006" key="3">
    <source>
        <dbReference type="Google" id="ProtNLM"/>
    </source>
</evidence>
<dbReference type="RefSeq" id="XP_029741294.1">
    <property type="nucleotide sequence ID" value="XM_029882439.1"/>
</dbReference>
<keyword evidence="2" id="KW-1185">Reference proteome</keyword>
<dbReference type="InterPro" id="IPR036866">
    <property type="entry name" value="RibonucZ/Hydroxyglut_hydro"/>
</dbReference>
<evidence type="ECO:0000313" key="2">
    <source>
        <dbReference type="Proteomes" id="UP000306050"/>
    </source>
</evidence>
<evidence type="ECO:0000313" key="1">
    <source>
        <dbReference type="EMBL" id="TKY89309.1"/>
    </source>
</evidence>
<proteinExistence type="predicted"/>
<dbReference type="PANTHER" id="PTHR36142">
    <property type="entry name" value="METALLO-HYDROLASE/OXIDOREDUCTASE SUPERFAMILY PROTEIN"/>
    <property type="match status" value="1"/>
</dbReference>
<dbReference type="AlphaFoldDB" id="A0A4V6EVX1"/>